<dbReference type="AlphaFoldDB" id="A0A0F9FS80"/>
<accession>A0A0F9FS80</accession>
<reference evidence="1" key="1">
    <citation type="journal article" date="2015" name="Nature">
        <title>Complex archaea that bridge the gap between prokaryotes and eukaryotes.</title>
        <authorList>
            <person name="Spang A."/>
            <person name="Saw J.H."/>
            <person name="Jorgensen S.L."/>
            <person name="Zaremba-Niedzwiedzka K."/>
            <person name="Martijn J."/>
            <person name="Lind A.E."/>
            <person name="van Eijk R."/>
            <person name="Schleper C."/>
            <person name="Guy L."/>
            <person name="Ettema T.J."/>
        </authorList>
    </citation>
    <scope>NUCLEOTIDE SEQUENCE</scope>
</reference>
<name>A0A0F9FS80_9ZZZZ</name>
<evidence type="ECO:0000313" key="1">
    <source>
        <dbReference type="EMBL" id="KKL53942.1"/>
    </source>
</evidence>
<gene>
    <name evidence="1" type="ORF">LCGC14_2270380</name>
</gene>
<comment type="caution">
    <text evidence="1">The sequence shown here is derived from an EMBL/GenBank/DDBJ whole genome shotgun (WGS) entry which is preliminary data.</text>
</comment>
<dbReference type="EMBL" id="LAZR01031372">
    <property type="protein sequence ID" value="KKL53942.1"/>
    <property type="molecule type" value="Genomic_DNA"/>
</dbReference>
<protein>
    <submittedName>
        <fullName evidence="1">Uncharacterized protein</fullName>
    </submittedName>
</protein>
<proteinExistence type="predicted"/>
<organism evidence="1">
    <name type="scientific">marine sediment metagenome</name>
    <dbReference type="NCBI Taxonomy" id="412755"/>
    <lineage>
        <taxon>unclassified sequences</taxon>
        <taxon>metagenomes</taxon>
        <taxon>ecological metagenomes</taxon>
    </lineage>
</organism>
<sequence length="85" mass="9740">MLLKIIDTIEDKQFSIYEISGFYSECNNYIEGTYGKIVDPAQAEIILQNGLVHLADDNPGYEDWERIEIMSDSGFILETFNKEAI</sequence>